<evidence type="ECO:0000256" key="1">
    <source>
        <dbReference type="SAM" id="Coils"/>
    </source>
</evidence>
<accession>A0A4C1TU28</accession>
<comment type="caution">
    <text evidence="3">The sequence shown here is derived from an EMBL/GenBank/DDBJ whole genome shotgun (WGS) entry which is preliminary data.</text>
</comment>
<organism evidence="3 4">
    <name type="scientific">Eumeta variegata</name>
    <name type="common">Bagworm moth</name>
    <name type="synonym">Eumeta japonica</name>
    <dbReference type="NCBI Taxonomy" id="151549"/>
    <lineage>
        <taxon>Eukaryota</taxon>
        <taxon>Metazoa</taxon>
        <taxon>Ecdysozoa</taxon>
        <taxon>Arthropoda</taxon>
        <taxon>Hexapoda</taxon>
        <taxon>Insecta</taxon>
        <taxon>Pterygota</taxon>
        <taxon>Neoptera</taxon>
        <taxon>Endopterygota</taxon>
        <taxon>Lepidoptera</taxon>
        <taxon>Glossata</taxon>
        <taxon>Ditrysia</taxon>
        <taxon>Tineoidea</taxon>
        <taxon>Psychidae</taxon>
        <taxon>Oiketicinae</taxon>
        <taxon>Eumeta</taxon>
    </lineage>
</organism>
<feature type="coiled-coil region" evidence="1">
    <location>
        <begin position="31"/>
        <end position="58"/>
    </location>
</feature>
<sequence length="113" mass="13076">MAYSPRSKVTCSKFPSAHSSSEKTSQHRHLLEAIQLKMVELQNGLMAYEHDVEAREQEWYTITIGTAVKKIIIIKSAKRSRGFGVRDVCSRDNAMEKKAYLRIVYLHIDYVMR</sequence>
<keyword evidence="1" id="KW-0175">Coiled coil</keyword>
<proteinExistence type="predicted"/>
<evidence type="ECO:0000256" key="2">
    <source>
        <dbReference type="SAM" id="MobiDB-lite"/>
    </source>
</evidence>
<feature type="region of interest" description="Disordered" evidence="2">
    <location>
        <begin position="1"/>
        <end position="26"/>
    </location>
</feature>
<reference evidence="3 4" key="1">
    <citation type="journal article" date="2019" name="Commun. Biol.">
        <title>The bagworm genome reveals a unique fibroin gene that provides high tensile strength.</title>
        <authorList>
            <person name="Kono N."/>
            <person name="Nakamura H."/>
            <person name="Ohtoshi R."/>
            <person name="Tomita M."/>
            <person name="Numata K."/>
            <person name="Arakawa K."/>
        </authorList>
    </citation>
    <scope>NUCLEOTIDE SEQUENCE [LARGE SCALE GENOMIC DNA]</scope>
</reference>
<name>A0A4C1TU28_EUMVA</name>
<keyword evidence="4" id="KW-1185">Reference proteome</keyword>
<dbReference type="Proteomes" id="UP000299102">
    <property type="component" value="Unassembled WGS sequence"/>
</dbReference>
<evidence type="ECO:0000313" key="4">
    <source>
        <dbReference type="Proteomes" id="UP000299102"/>
    </source>
</evidence>
<protein>
    <submittedName>
        <fullName evidence="3">Uncharacterized protein</fullName>
    </submittedName>
</protein>
<dbReference type="EMBL" id="BGZK01006317">
    <property type="protein sequence ID" value="GBP17523.1"/>
    <property type="molecule type" value="Genomic_DNA"/>
</dbReference>
<evidence type="ECO:0000313" key="3">
    <source>
        <dbReference type="EMBL" id="GBP17523.1"/>
    </source>
</evidence>
<gene>
    <name evidence="3" type="ORF">EVAR_101438_1</name>
</gene>
<dbReference type="AlphaFoldDB" id="A0A4C1TU28"/>
<dbReference type="OrthoDB" id="6720387at2759"/>